<evidence type="ECO:0000256" key="1">
    <source>
        <dbReference type="SAM" id="Coils"/>
    </source>
</evidence>
<comment type="caution">
    <text evidence="4">The sequence shown here is derived from an EMBL/GenBank/DDBJ whole genome shotgun (WGS) entry which is preliminary data.</text>
</comment>
<evidence type="ECO:0000256" key="3">
    <source>
        <dbReference type="SAM" id="SignalP"/>
    </source>
</evidence>
<dbReference type="OrthoDB" id="5908605at2759"/>
<keyword evidence="1" id="KW-0175">Coiled coil</keyword>
<dbReference type="AlphaFoldDB" id="A0A6V7VJW4"/>
<gene>
    <name evidence="4" type="ORF">MENT_LOCUS26404</name>
</gene>
<dbReference type="EMBL" id="CAJEWN010000241">
    <property type="protein sequence ID" value="CAD2174718.1"/>
    <property type="molecule type" value="Genomic_DNA"/>
</dbReference>
<feature type="chain" id="PRO_5028466168" evidence="3">
    <location>
        <begin position="19"/>
        <end position="463"/>
    </location>
</feature>
<feature type="region of interest" description="Disordered" evidence="2">
    <location>
        <begin position="236"/>
        <end position="270"/>
    </location>
</feature>
<proteinExistence type="predicted"/>
<evidence type="ECO:0000313" key="5">
    <source>
        <dbReference type="Proteomes" id="UP000580250"/>
    </source>
</evidence>
<evidence type="ECO:0000256" key="2">
    <source>
        <dbReference type="SAM" id="MobiDB-lite"/>
    </source>
</evidence>
<feature type="coiled-coil region" evidence="1">
    <location>
        <begin position="153"/>
        <end position="214"/>
    </location>
</feature>
<sequence length="463" mass="53993">MKLLFLLVFVYYFEKIIAPSQKIEISSNGVAALLSCHLNYLKEGTLGDVKQETIPLNEKPYTKIRDSIKDCLVDIKNNCGGYIDNDIDKLNKNFYEFINKTLDNQIFKNLIESKNKTKMMYFGWILQILYYTVADKLAEKLFSSNVFELGTVLANIEKKIKLDENRYKDFRKNHLNRIIQNFDSSLKKRKVYFYENYKKIKNSLELNLEKCEITHNMWLFPQPYWWIRSKNNQGNNDFITPGTSKRPSTSSSFPPTPPNEENDTDKNSLDSAQNPRCLASSFVYPNIKTVFFIPISHILAAPDTKSLKTASRISKNLGTIRVKYDPGFAESVENGYHFETCNDNKFDCNYYKDELPKNEDDKIFTERVSNALEKMLKECTFENGYKFSEEDKKPSQLPTFKSWKWLKNESKRNFKTVIKTFKLLPEKVAPEVFLGKIDKKITSLCFNFKSDLLFLRTTLGVQP</sequence>
<accession>A0A6V7VJW4</accession>
<dbReference type="Proteomes" id="UP000580250">
    <property type="component" value="Unassembled WGS sequence"/>
</dbReference>
<feature type="signal peptide" evidence="3">
    <location>
        <begin position="1"/>
        <end position="18"/>
    </location>
</feature>
<name>A0A6V7VJW4_MELEN</name>
<feature type="compositionally biased region" description="Low complexity" evidence="2">
    <location>
        <begin position="240"/>
        <end position="253"/>
    </location>
</feature>
<keyword evidence="3" id="KW-0732">Signal</keyword>
<protein>
    <submittedName>
        <fullName evidence="4">Uncharacterized protein</fullName>
    </submittedName>
</protein>
<organism evidence="4 5">
    <name type="scientific">Meloidogyne enterolobii</name>
    <name type="common">Root-knot nematode worm</name>
    <name type="synonym">Meloidogyne mayaguensis</name>
    <dbReference type="NCBI Taxonomy" id="390850"/>
    <lineage>
        <taxon>Eukaryota</taxon>
        <taxon>Metazoa</taxon>
        <taxon>Ecdysozoa</taxon>
        <taxon>Nematoda</taxon>
        <taxon>Chromadorea</taxon>
        <taxon>Rhabditida</taxon>
        <taxon>Tylenchina</taxon>
        <taxon>Tylenchomorpha</taxon>
        <taxon>Tylenchoidea</taxon>
        <taxon>Meloidogynidae</taxon>
        <taxon>Meloidogyninae</taxon>
        <taxon>Meloidogyne</taxon>
    </lineage>
</organism>
<reference evidence="4 5" key="1">
    <citation type="submission" date="2020-08" db="EMBL/GenBank/DDBJ databases">
        <authorList>
            <person name="Koutsovoulos G."/>
            <person name="Danchin GJ E."/>
        </authorList>
    </citation>
    <scope>NUCLEOTIDE SEQUENCE [LARGE SCALE GENOMIC DNA]</scope>
</reference>
<dbReference type="CDD" id="cd21109">
    <property type="entry name" value="SPASM"/>
    <property type="match status" value="1"/>
</dbReference>
<evidence type="ECO:0000313" key="4">
    <source>
        <dbReference type="EMBL" id="CAD2174718.1"/>
    </source>
</evidence>